<evidence type="ECO:0000259" key="1">
    <source>
        <dbReference type="Pfam" id="PF00144"/>
    </source>
</evidence>
<gene>
    <name evidence="2" type="ORF">ABVT43_02430</name>
</gene>
<proteinExistence type="predicted"/>
<dbReference type="SUPFAM" id="SSF56601">
    <property type="entry name" value="beta-lactamase/transpeptidase-like"/>
    <property type="match status" value="1"/>
</dbReference>
<dbReference type="PANTHER" id="PTHR43283:SF7">
    <property type="entry name" value="BETA-LACTAMASE-RELATED DOMAIN-CONTAINING PROTEIN"/>
    <property type="match status" value="1"/>
</dbReference>
<dbReference type="Pfam" id="PF00144">
    <property type="entry name" value="Beta-lactamase"/>
    <property type="match status" value="1"/>
</dbReference>
<protein>
    <submittedName>
        <fullName evidence="2">Serine hydrolase</fullName>
        <ecNumber evidence="2">3.-.-.-</ecNumber>
    </submittedName>
</protein>
<dbReference type="PANTHER" id="PTHR43283">
    <property type="entry name" value="BETA-LACTAMASE-RELATED"/>
    <property type="match status" value="1"/>
</dbReference>
<dbReference type="EC" id="3.-.-.-" evidence="2"/>
<keyword evidence="2" id="KW-0378">Hydrolase</keyword>
<feature type="domain" description="Beta-lactamase-related" evidence="1">
    <location>
        <begin position="118"/>
        <end position="375"/>
    </location>
</feature>
<dbReference type="InterPro" id="IPR001466">
    <property type="entry name" value="Beta-lactam-related"/>
</dbReference>
<dbReference type="RefSeq" id="WP_353873525.1">
    <property type="nucleotide sequence ID" value="NZ_JBEVCJ010000002.1"/>
</dbReference>
<dbReference type="InterPro" id="IPR012338">
    <property type="entry name" value="Beta-lactam/transpept-like"/>
</dbReference>
<dbReference type="Gene3D" id="3.40.710.10">
    <property type="entry name" value="DD-peptidase/beta-lactamase superfamily"/>
    <property type="match status" value="1"/>
</dbReference>
<name>A0ABV2BPY7_9GAMM</name>
<evidence type="ECO:0000313" key="2">
    <source>
        <dbReference type="EMBL" id="MET1253974.1"/>
    </source>
</evidence>
<comment type="caution">
    <text evidence="2">The sequence shown here is derived from an EMBL/GenBank/DDBJ whole genome shotgun (WGS) entry which is preliminary data.</text>
</comment>
<organism evidence="2 3">
    <name type="scientific">Aliikangiella maris</name>
    <dbReference type="NCBI Taxonomy" id="3162458"/>
    <lineage>
        <taxon>Bacteria</taxon>
        <taxon>Pseudomonadati</taxon>
        <taxon>Pseudomonadota</taxon>
        <taxon>Gammaproteobacteria</taxon>
        <taxon>Oceanospirillales</taxon>
        <taxon>Pleioneaceae</taxon>
        <taxon>Aliikangiella</taxon>
    </lineage>
</organism>
<reference evidence="2 3" key="1">
    <citation type="submission" date="2024-06" db="EMBL/GenBank/DDBJ databases">
        <authorList>
            <person name="Li F."/>
        </authorList>
    </citation>
    <scope>NUCLEOTIDE SEQUENCE [LARGE SCALE GENOMIC DNA]</scope>
    <source>
        <strain evidence="2 3">GXAS 311</strain>
    </source>
</reference>
<dbReference type="EMBL" id="JBEVCJ010000002">
    <property type="protein sequence ID" value="MET1253974.1"/>
    <property type="molecule type" value="Genomic_DNA"/>
</dbReference>
<keyword evidence="3" id="KW-1185">Reference proteome</keyword>
<dbReference type="Proteomes" id="UP001548189">
    <property type="component" value="Unassembled WGS sequence"/>
</dbReference>
<dbReference type="InterPro" id="IPR050789">
    <property type="entry name" value="Diverse_Enzym_Activities"/>
</dbReference>
<evidence type="ECO:0000313" key="3">
    <source>
        <dbReference type="Proteomes" id="UP001548189"/>
    </source>
</evidence>
<dbReference type="GO" id="GO:0016787">
    <property type="term" value="F:hydrolase activity"/>
    <property type="evidence" value="ECO:0007669"/>
    <property type="project" value="UniProtKB-KW"/>
</dbReference>
<sequence>MKKNFSSKSISKVYSTFVTLLLITNLGCNSSDKDTPVAQYEYQPPIQLNDGWSISNYSQLNLDPTKINQLINHIQQKDDGFLYIDSISIAHQGHLILDHRIRNQLDFADGWANNKNIELHVLNSVTKSFTSALVGIAIDQNIIPSVDVKVHDYFSHKQPIDNWTTEKQNITLENWLNMRAGYDWDEWNILYLQEDNILTHMNNSSDPVKFVLDRPMATQPGEQFAYSTGVSYVIGRLLQIASGSSVEQFLQQNLLAPLQITDFTFWRLDGQLNTGSALYLKARDMLKLGQLYLSGGIWNGQRIISAQWINQSTQQRVDLREDRSVGYGYHWWMTKFTVNGQTFSSYYADGFGGQYIFVIPQLDLVVALTGSAYQEGQVEHRSIRNILQQYILPTFAP</sequence>
<accession>A0ABV2BPY7</accession>